<accession>A0ABU0A1C8</accession>
<reference evidence="1 2" key="1">
    <citation type="submission" date="2023-07" db="EMBL/GenBank/DDBJ databases">
        <title>Genomic Encyclopedia of Type Strains, Phase IV (KMG-IV): sequencing the most valuable type-strain genomes for metagenomic binning, comparative biology and taxonomic classification.</title>
        <authorList>
            <person name="Goeker M."/>
        </authorList>
    </citation>
    <scope>NUCLEOTIDE SEQUENCE [LARGE SCALE GENOMIC DNA]</scope>
    <source>
        <strain evidence="1 2">DSM 9768</strain>
    </source>
</reference>
<organism evidence="1 2">
    <name type="scientific">Evansella vedderi</name>
    <dbReference type="NCBI Taxonomy" id="38282"/>
    <lineage>
        <taxon>Bacteria</taxon>
        <taxon>Bacillati</taxon>
        <taxon>Bacillota</taxon>
        <taxon>Bacilli</taxon>
        <taxon>Bacillales</taxon>
        <taxon>Bacillaceae</taxon>
        <taxon>Evansella</taxon>
    </lineage>
</organism>
<dbReference type="Proteomes" id="UP001230005">
    <property type="component" value="Unassembled WGS sequence"/>
</dbReference>
<dbReference type="EMBL" id="JAUSUG010000019">
    <property type="protein sequence ID" value="MDQ0256781.1"/>
    <property type="molecule type" value="Genomic_DNA"/>
</dbReference>
<name>A0ABU0A1C8_9BACI</name>
<evidence type="ECO:0000313" key="1">
    <source>
        <dbReference type="EMBL" id="MDQ0256781.1"/>
    </source>
</evidence>
<evidence type="ECO:0000313" key="2">
    <source>
        <dbReference type="Proteomes" id="UP001230005"/>
    </source>
</evidence>
<keyword evidence="2" id="KW-1185">Reference proteome</keyword>
<comment type="caution">
    <text evidence="1">The sequence shown here is derived from an EMBL/GenBank/DDBJ whole genome shotgun (WGS) entry which is preliminary data.</text>
</comment>
<gene>
    <name evidence="1" type="ORF">J2S74_004203</name>
</gene>
<proteinExistence type="predicted"/>
<sequence length="37" mass="4175">MKGYIRAHREYGLTPFPGMLVSFTTEEVGSTLNSRVE</sequence>
<protein>
    <submittedName>
        <fullName evidence="1">Uncharacterized protein</fullName>
    </submittedName>
</protein>